<protein>
    <recommendedName>
        <fullName evidence="1">Methyltransferase domain-containing protein</fullName>
    </recommendedName>
</protein>
<evidence type="ECO:0000313" key="2">
    <source>
        <dbReference type="EMBL" id="OAD77284.1"/>
    </source>
</evidence>
<dbReference type="InParanoid" id="A0A167P5I2"/>
<dbReference type="OrthoDB" id="2013972at2759"/>
<gene>
    <name evidence="2" type="ORF">PHYBLDRAFT_141169</name>
</gene>
<proteinExistence type="predicted"/>
<accession>A0A167P5I2</accession>
<dbReference type="Pfam" id="PF13649">
    <property type="entry name" value="Methyltransf_25"/>
    <property type="match status" value="1"/>
</dbReference>
<dbReference type="Proteomes" id="UP000077315">
    <property type="component" value="Unassembled WGS sequence"/>
</dbReference>
<dbReference type="VEuPathDB" id="FungiDB:PHYBLDRAFT_141169"/>
<dbReference type="PANTHER" id="PTHR43591">
    <property type="entry name" value="METHYLTRANSFERASE"/>
    <property type="match status" value="1"/>
</dbReference>
<dbReference type="InterPro" id="IPR029063">
    <property type="entry name" value="SAM-dependent_MTases_sf"/>
</dbReference>
<organism evidence="2 3">
    <name type="scientific">Phycomyces blakesleeanus (strain ATCC 8743b / DSM 1359 / FGSC 10004 / NBRC 33097 / NRRL 1555)</name>
    <dbReference type="NCBI Taxonomy" id="763407"/>
    <lineage>
        <taxon>Eukaryota</taxon>
        <taxon>Fungi</taxon>
        <taxon>Fungi incertae sedis</taxon>
        <taxon>Mucoromycota</taxon>
        <taxon>Mucoromycotina</taxon>
        <taxon>Mucoromycetes</taxon>
        <taxon>Mucorales</taxon>
        <taxon>Phycomycetaceae</taxon>
        <taxon>Phycomyces</taxon>
    </lineage>
</organism>
<evidence type="ECO:0000313" key="3">
    <source>
        <dbReference type="Proteomes" id="UP000077315"/>
    </source>
</evidence>
<dbReference type="SUPFAM" id="SSF53335">
    <property type="entry name" value="S-adenosyl-L-methionine-dependent methyltransferases"/>
    <property type="match status" value="1"/>
</dbReference>
<dbReference type="CDD" id="cd02440">
    <property type="entry name" value="AdoMet_MTases"/>
    <property type="match status" value="1"/>
</dbReference>
<name>A0A167P5I2_PHYB8</name>
<dbReference type="STRING" id="763407.A0A167P5I2"/>
<dbReference type="GeneID" id="28991444"/>
<dbReference type="InterPro" id="IPR041698">
    <property type="entry name" value="Methyltransf_25"/>
</dbReference>
<dbReference type="EMBL" id="KV440974">
    <property type="protein sequence ID" value="OAD77284.1"/>
    <property type="molecule type" value="Genomic_DNA"/>
</dbReference>
<reference evidence="3" key="1">
    <citation type="submission" date="2015-06" db="EMBL/GenBank/DDBJ databases">
        <title>Expansion of signal transduction pathways in fungi by whole-genome duplication.</title>
        <authorList>
            <consortium name="DOE Joint Genome Institute"/>
            <person name="Corrochano L.M."/>
            <person name="Kuo A."/>
            <person name="Marcet-Houben M."/>
            <person name="Polaino S."/>
            <person name="Salamov A."/>
            <person name="Villalobos J.M."/>
            <person name="Alvarez M.I."/>
            <person name="Avalos J."/>
            <person name="Benito E.P."/>
            <person name="Benoit I."/>
            <person name="Burger G."/>
            <person name="Camino L.P."/>
            <person name="Canovas D."/>
            <person name="Cerda-Olmedo E."/>
            <person name="Cheng J.-F."/>
            <person name="Dominguez A."/>
            <person name="Elias M."/>
            <person name="Eslava A.P."/>
            <person name="Glaser F."/>
            <person name="Grimwood J."/>
            <person name="Gutierrez G."/>
            <person name="Heitman J."/>
            <person name="Henrissat B."/>
            <person name="Iturriaga E.A."/>
            <person name="Lang B.F."/>
            <person name="Lavin J.L."/>
            <person name="Lee S."/>
            <person name="Li W."/>
            <person name="Lindquist E."/>
            <person name="Lopez-Garcia S."/>
            <person name="Luque E.M."/>
            <person name="Marcos A.T."/>
            <person name="Martin J."/>
            <person name="McCluskey K."/>
            <person name="Medina H.R."/>
            <person name="Miralles-Duran A."/>
            <person name="Miyazaki A."/>
            <person name="Munoz-Torres E."/>
            <person name="Oguiza J.A."/>
            <person name="Ohm R."/>
            <person name="Olmedo M."/>
            <person name="Orejas M."/>
            <person name="Ortiz-Castellanos L."/>
            <person name="Pisabarro A.G."/>
            <person name="Rodriguez-Romero J."/>
            <person name="Ruiz-Herrera J."/>
            <person name="Ruiz-Vazquez R."/>
            <person name="Sanz C."/>
            <person name="Schackwitz W."/>
            <person name="Schmutz J."/>
            <person name="Shahriari M."/>
            <person name="Shelest E."/>
            <person name="Silva-Franco F."/>
            <person name="Soanes D."/>
            <person name="Syed K."/>
            <person name="Tagua V.G."/>
            <person name="Talbot N.J."/>
            <person name="Thon M."/>
            <person name="De vries R.P."/>
            <person name="Wiebenga A."/>
            <person name="Yadav J.S."/>
            <person name="Braun E.L."/>
            <person name="Baker S."/>
            <person name="Garre V."/>
            <person name="Horwitz B."/>
            <person name="Torres-Martinez S."/>
            <person name="Idnurm A."/>
            <person name="Herrera-Estrella A."/>
            <person name="Gabaldon T."/>
            <person name="Grigoriev I.V."/>
        </authorList>
    </citation>
    <scope>NUCLEOTIDE SEQUENCE [LARGE SCALE GENOMIC DNA]</scope>
    <source>
        <strain evidence="3">NRRL 1555(-)</strain>
    </source>
</reference>
<sequence>MGNQTSRAIEKTRERRIKPKKHIRRHSTATVGCTPLSISRPSSPHSFRNQDWLDSLTGSFSSSYTNSTDHDPTAAAAANTINTIASISSIISTASSSKASSSTSTSISLSKTTASRLFGASQSKPTSPVSIHCTPHDPRELDRLQRQHYLLKLARKTNCWAPCPPQCATVLDIGTGNGIWAFEMAAEYRDAKVIGLDLLPPTTQLGCPKNLYYIQSDIHQLPWPIESNSVDRIHQRDMGQMIQGKQWAGVLQEMFRVLKPSGTIELVESDLWYHNPGPMQQTFHGYLESYYSTLGLDVNYIQTLEKWIVQAGFGPPEVRTLDLPIGEWSKDGELKQFGFIHRETQKAWLKNKKSFHVTRWNITSEEYDCAVKEVLDEWDAYQSFSRYYCWVATKPTRMNI</sequence>
<dbReference type="RefSeq" id="XP_018295324.1">
    <property type="nucleotide sequence ID" value="XM_018430538.1"/>
</dbReference>
<dbReference type="PANTHER" id="PTHR43591:SF24">
    <property type="entry name" value="2-METHOXY-6-POLYPRENYL-1,4-BENZOQUINOL METHYLASE, MITOCHONDRIAL"/>
    <property type="match status" value="1"/>
</dbReference>
<dbReference type="AlphaFoldDB" id="A0A167P5I2"/>
<keyword evidence="3" id="KW-1185">Reference proteome</keyword>
<dbReference type="GO" id="GO:0008168">
    <property type="term" value="F:methyltransferase activity"/>
    <property type="evidence" value="ECO:0007669"/>
    <property type="project" value="TreeGrafter"/>
</dbReference>
<feature type="domain" description="Methyltransferase" evidence="1">
    <location>
        <begin position="170"/>
        <end position="262"/>
    </location>
</feature>
<evidence type="ECO:0000259" key="1">
    <source>
        <dbReference type="Pfam" id="PF13649"/>
    </source>
</evidence>
<dbReference type="Gene3D" id="3.40.50.150">
    <property type="entry name" value="Vaccinia Virus protein VP39"/>
    <property type="match status" value="1"/>
</dbReference>